<dbReference type="SMART" id="SM00421">
    <property type="entry name" value="HTH_LUXR"/>
    <property type="match status" value="1"/>
</dbReference>
<dbReference type="InterPro" id="IPR036388">
    <property type="entry name" value="WH-like_DNA-bd_sf"/>
</dbReference>
<dbReference type="GO" id="GO:0006355">
    <property type="term" value="P:regulation of DNA-templated transcription"/>
    <property type="evidence" value="ECO:0007669"/>
    <property type="project" value="InterPro"/>
</dbReference>
<dbReference type="Gene3D" id="1.10.10.10">
    <property type="entry name" value="Winged helix-like DNA-binding domain superfamily/Winged helix DNA-binding domain"/>
    <property type="match status" value="1"/>
</dbReference>
<dbReference type="InterPro" id="IPR016032">
    <property type="entry name" value="Sig_transdc_resp-reg_C-effctor"/>
</dbReference>
<dbReference type="SUPFAM" id="SSF46894">
    <property type="entry name" value="C-terminal effector domain of the bipartite response regulators"/>
    <property type="match status" value="1"/>
</dbReference>
<dbReference type="GO" id="GO:0003677">
    <property type="term" value="F:DNA binding"/>
    <property type="evidence" value="ECO:0007669"/>
    <property type="project" value="InterPro"/>
</dbReference>
<evidence type="ECO:0000259" key="1">
    <source>
        <dbReference type="SMART" id="SM00421"/>
    </source>
</evidence>
<dbReference type="eggNOG" id="ENOG5033ZZ5">
    <property type="taxonomic scope" value="Bacteria"/>
</dbReference>
<dbReference type="EMBL" id="CP007014">
    <property type="protein sequence ID" value="AHG42738.1"/>
    <property type="molecule type" value="Genomic_DNA"/>
</dbReference>
<dbReference type="InterPro" id="IPR000792">
    <property type="entry name" value="Tscrpt_reg_LuxR_C"/>
</dbReference>
<feature type="domain" description="HTH luxR-type" evidence="1">
    <location>
        <begin position="203"/>
        <end position="260"/>
    </location>
</feature>
<gene>
    <name evidence="2" type="ORF">N018_21940</name>
</gene>
<reference evidence="2 3" key="1">
    <citation type="submission" date="2013-12" db="EMBL/GenBank/DDBJ databases">
        <title>Interactions Between Genome Architecture and Virulence Genes in Pseudomonas syringae, strain CC1557 as a model.</title>
        <authorList>
            <person name="Baltrus D."/>
            <person name="Hockett K."/>
            <person name="Karlsrud E."/>
            <person name="Dougherty K."/>
            <person name="Nishimura M."/>
        </authorList>
    </citation>
    <scope>NUCLEOTIDE SEQUENCE [LARGE SCALE GENOMIC DNA]</scope>
    <source>
        <strain evidence="2 3">CC1557</strain>
    </source>
</reference>
<protein>
    <submittedName>
        <fullName evidence="2">LuxR family transcriptional regulator</fullName>
    </submittedName>
</protein>
<evidence type="ECO:0000313" key="3">
    <source>
        <dbReference type="Proteomes" id="UP000019089"/>
    </source>
</evidence>
<dbReference type="Proteomes" id="UP000019089">
    <property type="component" value="Chromosome"/>
</dbReference>
<accession>W0N0C2</accession>
<sequence length="267" mass="29793">MEKNSEMTGNQSSYFMELGNLIESVGDAGFASNMHKVIAATVAIDFLDLSEWSLNENERRIVSIQPLGQESAEHKLMSPTYSQHEILLNRIIEGEQTLLVHLKPTYSAGKASSGAPGFYNCNLVAHKSKKLWVISLYREHHQRDFSLSELSFLKNFSEALLPMLEQHAGAMLISCMTNAENEAFRQSALQLEHDFNEKLSQSKLRLSMREKEICLGLLMGSSIRALADKLNVKSSSIETYLKRAGAKLGATGRNGLIRWMAGLPEET</sequence>
<evidence type="ECO:0000313" key="2">
    <source>
        <dbReference type="EMBL" id="AHG42738.1"/>
    </source>
</evidence>
<dbReference type="KEGG" id="psyr:N018_21940"/>
<dbReference type="HOGENOM" id="CLU_076876_0_0_6"/>
<dbReference type="Pfam" id="PF00196">
    <property type="entry name" value="GerE"/>
    <property type="match status" value="1"/>
</dbReference>
<proteinExistence type="predicted"/>
<organism evidence="2 3">
    <name type="scientific">Pseudomonas syringae CC1557</name>
    <dbReference type="NCBI Taxonomy" id="1357279"/>
    <lineage>
        <taxon>Bacteria</taxon>
        <taxon>Pseudomonadati</taxon>
        <taxon>Pseudomonadota</taxon>
        <taxon>Gammaproteobacteria</taxon>
        <taxon>Pseudomonadales</taxon>
        <taxon>Pseudomonadaceae</taxon>
        <taxon>Pseudomonas</taxon>
        <taxon>Pseudomonas syringae</taxon>
    </lineage>
</organism>
<name>W0N0C2_PSESX</name>
<dbReference type="STRING" id="1357279.N018_21940"/>
<dbReference type="AlphaFoldDB" id="W0N0C2"/>